<dbReference type="InterPro" id="IPR014824">
    <property type="entry name" value="Nfu/NifU_N"/>
</dbReference>
<comment type="caution">
    <text evidence="3">The sequence shown here is derived from an EMBL/GenBank/DDBJ whole genome shotgun (WGS) entry which is preliminary data.</text>
</comment>
<dbReference type="SMART" id="SM00932">
    <property type="entry name" value="Nfu_N"/>
    <property type="match status" value="1"/>
</dbReference>
<evidence type="ECO:0000259" key="2">
    <source>
        <dbReference type="SMART" id="SM00932"/>
    </source>
</evidence>
<dbReference type="SUPFAM" id="SSF110836">
    <property type="entry name" value="Hypothetical protein SAV1430"/>
    <property type="match status" value="1"/>
</dbReference>
<feature type="domain" description="Scaffold protein Nfu/NifU N-terminal" evidence="2">
    <location>
        <begin position="3"/>
        <end position="91"/>
    </location>
</feature>
<reference evidence="3 4" key="1">
    <citation type="submission" date="2024-06" db="EMBL/GenBank/DDBJ databases">
        <title>Genomic Encyclopedia of Type Strains, Phase IV (KMG-IV): sequencing the most valuable type-strain genomes for metagenomic binning, comparative biology and taxonomic classification.</title>
        <authorList>
            <person name="Goeker M."/>
        </authorList>
    </citation>
    <scope>NUCLEOTIDE SEQUENCE [LARGE SCALE GENOMIC DNA]</scope>
    <source>
        <strain evidence="3 4">DSM 17809</strain>
    </source>
</reference>
<dbReference type="Gene3D" id="3.30.1370.70">
    <property type="entry name" value="Scaffold protein Nfu/NifU, N-terminal domain"/>
    <property type="match status" value="1"/>
</dbReference>
<dbReference type="Pfam" id="PF01106">
    <property type="entry name" value="NifU"/>
    <property type="match status" value="1"/>
</dbReference>
<proteinExistence type="inferred from homology"/>
<dbReference type="InterPro" id="IPR035433">
    <property type="entry name" value="NFU1-like"/>
</dbReference>
<dbReference type="InterPro" id="IPR036498">
    <property type="entry name" value="Nfu/NifU_N_sf"/>
</dbReference>
<organism evidence="3 4">
    <name type="scientific">Phenylobacterium koreense</name>
    <dbReference type="NCBI Taxonomy" id="266125"/>
    <lineage>
        <taxon>Bacteria</taxon>
        <taxon>Pseudomonadati</taxon>
        <taxon>Pseudomonadota</taxon>
        <taxon>Alphaproteobacteria</taxon>
        <taxon>Caulobacterales</taxon>
        <taxon>Caulobacteraceae</taxon>
        <taxon>Phenylobacterium</taxon>
    </lineage>
</organism>
<accession>A0ABV2EL16</accession>
<keyword evidence="4" id="KW-1185">Reference proteome</keyword>
<dbReference type="PANTHER" id="PTHR11178">
    <property type="entry name" value="IRON-SULFUR CLUSTER SCAFFOLD PROTEIN NFU-RELATED"/>
    <property type="match status" value="1"/>
</dbReference>
<evidence type="ECO:0000256" key="1">
    <source>
        <dbReference type="ARBA" id="ARBA00006420"/>
    </source>
</evidence>
<sequence length="222" mass="24135">MLILFERTPNPDALKFLPQMRLIDGRGWNFTRESEDVGASPLAQALFGLDSVAGVYVGEDFVTVTRTPDGEAWTTLRIQILAAIADVLGDGQPAVRTSELTAATVAASQIEAEIQDVLAHYVRPGVARDGGDIVFDRFDPTSRVLWVRMEGACGGCPSSRRTLKDAVEQIVRRYVPEVTAVAEAAAVGESRAPAWKRWLSSGNAATKPSRTVFRHNGRAIRD</sequence>
<dbReference type="PIRSF" id="PIRSF036773">
    <property type="entry name" value="HIRIP5"/>
    <property type="match status" value="1"/>
</dbReference>
<dbReference type="Proteomes" id="UP001549110">
    <property type="component" value="Unassembled WGS sequence"/>
</dbReference>
<dbReference type="InterPro" id="IPR034904">
    <property type="entry name" value="FSCA_dom_sf"/>
</dbReference>
<evidence type="ECO:0000313" key="3">
    <source>
        <dbReference type="EMBL" id="MET3527737.1"/>
    </source>
</evidence>
<dbReference type="Pfam" id="PF08712">
    <property type="entry name" value="Nfu_N"/>
    <property type="match status" value="1"/>
</dbReference>
<gene>
    <name evidence="3" type="ORF">ABID41_002855</name>
</gene>
<dbReference type="InterPro" id="IPR001075">
    <property type="entry name" value="NIF_FeS_clus_asmbl_NifU_C"/>
</dbReference>
<name>A0ABV2EL16_9CAUL</name>
<protein>
    <submittedName>
        <fullName evidence="3">Fe-S cluster biogenesis protein NfuA</fullName>
    </submittedName>
</protein>
<dbReference type="EMBL" id="JBEPLU010000002">
    <property type="protein sequence ID" value="MET3527737.1"/>
    <property type="molecule type" value="Genomic_DNA"/>
</dbReference>
<evidence type="ECO:0000313" key="4">
    <source>
        <dbReference type="Proteomes" id="UP001549110"/>
    </source>
</evidence>
<dbReference type="SUPFAM" id="SSF117916">
    <property type="entry name" value="Fe-S cluster assembly (FSCA) domain-like"/>
    <property type="match status" value="1"/>
</dbReference>
<dbReference type="PANTHER" id="PTHR11178:SF1">
    <property type="entry name" value="NFU1 IRON-SULFUR CLUSTER SCAFFOLD HOMOLOG, MITOCHONDRIAL"/>
    <property type="match status" value="1"/>
</dbReference>
<comment type="similarity">
    <text evidence="1">Belongs to the NifU family.</text>
</comment>
<dbReference type="RefSeq" id="WP_331929258.1">
    <property type="nucleotide sequence ID" value="NZ_JBEPLU010000002.1"/>
</dbReference>
<dbReference type="Gene3D" id="3.30.300.130">
    <property type="entry name" value="Fe-S cluster assembly (FSCA)"/>
    <property type="match status" value="1"/>
</dbReference>